<feature type="signal peptide" evidence="1">
    <location>
        <begin position="1"/>
        <end position="25"/>
    </location>
</feature>
<name>A0A1Y5TKZ5_9RHOB</name>
<keyword evidence="3" id="KW-1185">Reference proteome</keyword>
<keyword evidence="1" id="KW-0732">Signal</keyword>
<dbReference type="Proteomes" id="UP000193307">
    <property type="component" value="Unassembled WGS sequence"/>
</dbReference>
<gene>
    <name evidence="2" type="ORF">PAM7971_03478</name>
</gene>
<evidence type="ECO:0000313" key="2">
    <source>
        <dbReference type="EMBL" id="SLN66015.1"/>
    </source>
</evidence>
<evidence type="ECO:0000256" key="1">
    <source>
        <dbReference type="SAM" id="SignalP"/>
    </source>
</evidence>
<organism evidence="2 3">
    <name type="scientific">Pacificibacter marinus</name>
    <dbReference type="NCBI Taxonomy" id="658057"/>
    <lineage>
        <taxon>Bacteria</taxon>
        <taxon>Pseudomonadati</taxon>
        <taxon>Pseudomonadota</taxon>
        <taxon>Alphaproteobacteria</taxon>
        <taxon>Rhodobacterales</taxon>
        <taxon>Roseobacteraceae</taxon>
        <taxon>Pacificibacter</taxon>
    </lineage>
</organism>
<dbReference type="EMBL" id="FWFW01000014">
    <property type="protein sequence ID" value="SLN66015.1"/>
    <property type="molecule type" value="Genomic_DNA"/>
</dbReference>
<reference evidence="2 3" key="1">
    <citation type="submission" date="2017-03" db="EMBL/GenBank/DDBJ databases">
        <authorList>
            <person name="Afonso C.L."/>
            <person name="Miller P.J."/>
            <person name="Scott M.A."/>
            <person name="Spackman E."/>
            <person name="Goraichik I."/>
            <person name="Dimitrov K.M."/>
            <person name="Suarez D.L."/>
            <person name="Swayne D.E."/>
        </authorList>
    </citation>
    <scope>NUCLEOTIDE SEQUENCE [LARGE SCALE GENOMIC DNA]</scope>
    <source>
        <strain evidence="2 3">CECT 7971</strain>
    </source>
</reference>
<sequence length="734" mass="77542">MNIYSLRHIASLTLAITTFSTAVVAEPLAVSPDVPIRAFAADGQYYVQIRCVVSDNLSDVAGKIGNDGMLGGGIFNKNYKLAHFISLSSSAIEFTVDQNGAATQSSAAKFGHTVIPFAYSDTGDGGVGKSARTKMGCGQDHYLASPGSAQLEGRVGYSWDTQRPATDSSLVEASFNLVSGLGVNLGALAFGGALSGGALANLTEAKGVATSIDTFLAKFRGGEVLEDALFLGPGITQIRTPLSTVNITITETASYLAHDLPRFSGEGFRTFLDLGWTALTSNSATDTTKFGAWVAPRADFPISTAGETKRVEMRAFCRAFERNLQDAGLSSATDRAYVISKAVARDGGDVIGNLRCLSDAGLHGQLTSGPNRGVLNRYLRDDSVTFTADEVRSFQAKRPSWDFDVAGPWEAGGETQLFEARATEIAGKALLPGGGGVSRGNNQAAYLLSQALVPGNVVVQDTSGLVLGVGETRELSHIEFAELFGAKDLTRWGCYSSSGPVTQANDQAFFEGASGAFAVMEGIADPADVGVIKYDPSRSVLVLAYMDQISGRQFSHFVIAGRPTQLFNDNIGSCSDANTYEAPEPDVIAWSDVESTLADVWDFAARGQDIPAQYSARVEQTISAELSIESPLADILVETNLTTTLPEAAALLGRAGYNTWLGVAPRNALPSTPPLLRPLVFGSAQRGLLISSQDGSRLVLLRISTAEDGKLSALRVYEPNEDQVQAIIEALFGG</sequence>
<dbReference type="AlphaFoldDB" id="A0A1Y5TKZ5"/>
<evidence type="ECO:0000313" key="3">
    <source>
        <dbReference type="Proteomes" id="UP000193307"/>
    </source>
</evidence>
<protein>
    <submittedName>
        <fullName evidence="2">Uncharacterized protein</fullName>
    </submittedName>
</protein>
<proteinExistence type="predicted"/>
<dbReference type="RefSeq" id="WP_085850549.1">
    <property type="nucleotide sequence ID" value="NZ_FNZV01000023.1"/>
</dbReference>
<accession>A0A1Y5TKZ5</accession>
<feature type="chain" id="PRO_5010992548" evidence="1">
    <location>
        <begin position="26"/>
        <end position="734"/>
    </location>
</feature>